<evidence type="ECO:0000256" key="1">
    <source>
        <dbReference type="ARBA" id="ARBA00004141"/>
    </source>
</evidence>
<dbReference type="RefSeq" id="WP_284395039.1">
    <property type="nucleotide sequence ID" value="NZ_BSNQ01000001.1"/>
</dbReference>
<feature type="transmembrane region" description="Helical" evidence="6">
    <location>
        <begin position="40"/>
        <end position="65"/>
    </location>
</feature>
<dbReference type="InterPro" id="IPR020846">
    <property type="entry name" value="MFS_dom"/>
</dbReference>
<keyword evidence="9" id="KW-1185">Reference proteome</keyword>
<gene>
    <name evidence="8" type="ORF">ISP13_03675</name>
</gene>
<evidence type="ECO:0000256" key="4">
    <source>
        <dbReference type="ARBA" id="ARBA00022989"/>
    </source>
</evidence>
<evidence type="ECO:0000259" key="7">
    <source>
        <dbReference type="PROSITE" id="PS50850"/>
    </source>
</evidence>
<evidence type="ECO:0000313" key="9">
    <source>
        <dbReference type="Proteomes" id="UP001620405"/>
    </source>
</evidence>
<feature type="transmembrane region" description="Helical" evidence="6">
    <location>
        <begin position="86"/>
        <end position="110"/>
    </location>
</feature>
<feature type="transmembrane region" description="Helical" evidence="6">
    <location>
        <begin position="142"/>
        <end position="166"/>
    </location>
</feature>
<dbReference type="Gene3D" id="1.20.1250.20">
    <property type="entry name" value="MFS general substrate transporter like domains"/>
    <property type="match status" value="1"/>
</dbReference>
<comment type="subcellular location">
    <subcellularLocation>
        <location evidence="1">Membrane</location>
        <topology evidence="1">Multi-pass membrane protein</topology>
    </subcellularLocation>
</comment>
<dbReference type="PANTHER" id="PTHR23504:SF15">
    <property type="entry name" value="MAJOR FACILITATOR SUPERFAMILY (MFS) PROFILE DOMAIN-CONTAINING PROTEIN"/>
    <property type="match status" value="1"/>
</dbReference>
<protein>
    <submittedName>
        <fullName evidence="8">TCR/Tet family MFS transporter</fullName>
    </submittedName>
</protein>
<feature type="transmembrane region" description="Helical" evidence="6">
    <location>
        <begin position="356"/>
        <end position="376"/>
    </location>
</feature>
<keyword evidence="2" id="KW-0813">Transport</keyword>
<keyword evidence="4 6" id="KW-1133">Transmembrane helix</keyword>
<organism evidence="8 9">
    <name type="scientific">Dyella lipolytica</name>
    <dbReference type="NCBI Taxonomy" id="1867835"/>
    <lineage>
        <taxon>Bacteria</taxon>
        <taxon>Pseudomonadati</taxon>
        <taxon>Pseudomonadota</taxon>
        <taxon>Gammaproteobacteria</taxon>
        <taxon>Lysobacterales</taxon>
        <taxon>Rhodanobacteraceae</taxon>
        <taxon>Dyella</taxon>
    </lineage>
</organism>
<dbReference type="InterPro" id="IPR011701">
    <property type="entry name" value="MFS"/>
</dbReference>
<comment type="caution">
    <text evidence="8">The sequence shown here is derived from an EMBL/GenBank/DDBJ whole genome shotgun (WGS) entry which is preliminary data.</text>
</comment>
<evidence type="ECO:0000256" key="2">
    <source>
        <dbReference type="ARBA" id="ARBA00022448"/>
    </source>
</evidence>
<feature type="transmembrane region" description="Helical" evidence="6">
    <location>
        <begin position="116"/>
        <end position="135"/>
    </location>
</feature>
<evidence type="ECO:0000256" key="3">
    <source>
        <dbReference type="ARBA" id="ARBA00022692"/>
    </source>
</evidence>
<feature type="transmembrane region" description="Helical" evidence="6">
    <location>
        <begin position="382"/>
        <end position="407"/>
    </location>
</feature>
<dbReference type="Pfam" id="PF07690">
    <property type="entry name" value="MFS_1"/>
    <property type="match status" value="1"/>
</dbReference>
<feature type="transmembrane region" description="Helical" evidence="6">
    <location>
        <begin position="225"/>
        <end position="249"/>
    </location>
</feature>
<dbReference type="SUPFAM" id="SSF103473">
    <property type="entry name" value="MFS general substrate transporter"/>
    <property type="match status" value="1"/>
</dbReference>
<dbReference type="PROSITE" id="PS50850">
    <property type="entry name" value="MFS"/>
    <property type="match status" value="1"/>
</dbReference>
<feature type="transmembrane region" description="Helical" evidence="6">
    <location>
        <begin position="261"/>
        <end position="280"/>
    </location>
</feature>
<evidence type="ECO:0000313" key="8">
    <source>
        <dbReference type="EMBL" id="MFK2872618.1"/>
    </source>
</evidence>
<dbReference type="EMBL" id="JADIKG010000010">
    <property type="protein sequence ID" value="MFK2872618.1"/>
    <property type="molecule type" value="Genomic_DNA"/>
</dbReference>
<dbReference type="PRINTS" id="PR01035">
    <property type="entry name" value="TCRTETA"/>
</dbReference>
<dbReference type="CDD" id="cd17388">
    <property type="entry name" value="MFS_TetA"/>
    <property type="match status" value="1"/>
</dbReference>
<feature type="transmembrane region" description="Helical" evidence="6">
    <location>
        <begin position="172"/>
        <end position="192"/>
    </location>
</feature>
<dbReference type="PANTHER" id="PTHR23504">
    <property type="entry name" value="MAJOR FACILITATOR SUPERFAMILY DOMAIN-CONTAINING PROTEIN 10"/>
    <property type="match status" value="1"/>
</dbReference>
<evidence type="ECO:0000256" key="5">
    <source>
        <dbReference type="ARBA" id="ARBA00023136"/>
    </source>
</evidence>
<name>A0ABW8IRU1_9GAMM</name>
<dbReference type="InterPro" id="IPR001958">
    <property type="entry name" value="Tet-R_TetA/multi-R_MdtG-like"/>
</dbReference>
<accession>A0ABW8IRU1</accession>
<feature type="transmembrane region" description="Helical" evidence="6">
    <location>
        <begin position="14"/>
        <end position="34"/>
    </location>
</feature>
<dbReference type="Proteomes" id="UP001620405">
    <property type="component" value="Unassembled WGS sequence"/>
</dbReference>
<proteinExistence type="predicted"/>
<keyword evidence="3 6" id="KW-0812">Transmembrane</keyword>
<sequence length="452" mass="47915">MDSAPIPATSHNKAALAFIFVTVMLDMLAFGIIIPVLPHLVVQLIGGSIAQAAVWTSGFATLYMLMQFVFSPVQGTLSDRFGRRTVILISSLGLGVDFIVMAITPVLWLLLIGRGISGICAASFSTANAYIADIVPKEKRAAAFGALGAAFGVGFIVGPALGGFLGHYSVRLPFWVAAALSLANFCYGFFVLPESLPPERRTKRFDWSHANPFGALVLLRRYPQVFALATVFFLINLAQFSLNATYVLYTDYRYGWGPQAVGYTLAFVGLCSGLVQAVLVRQLMPKLGERRMIMIGLPLCVVGYLLFGLSSVSWLFLLGIPFLCMGGLAGPPAQALMTQQVDPHEQGRLQGALTSLASLAGIFGPALFANLFALFISDHAPAHLPGIAFVLAALLLIGAAVIASYAIRHVHIAPHPASSTKNAVAALAGELSPLAGTVASEPLPTDQPESSP</sequence>
<reference evidence="8 9" key="1">
    <citation type="submission" date="2020-10" db="EMBL/GenBank/DDBJ databases">
        <title>Phylogeny of dyella-like bacteria.</title>
        <authorList>
            <person name="Fu J."/>
        </authorList>
    </citation>
    <scope>NUCLEOTIDE SEQUENCE [LARGE SCALE GENOMIC DNA]</scope>
    <source>
        <strain evidence="8 9">DHOB07</strain>
    </source>
</reference>
<keyword evidence="5 6" id="KW-0472">Membrane</keyword>
<evidence type="ECO:0000256" key="6">
    <source>
        <dbReference type="SAM" id="Phobius"/>
    </source>
</evidence>
<feature type="transmembrane region" description="Helical" evidence="6">
    <location>
        <begin position="292"/>
        <end position="309"/>
    </location>
</feature>
<feature type="domain" description="Major facilitator superfamily (MFS) profile" evidence="7">
    <location>
        <begin position="15"/>
        <end position="411"/>
    </location>
</feature>
<dbReference type="InterPro" id="IPR036259">
    <property type="entry name" value="MFS_trans_sf"/>
</dbReference>